<accession>A0AA35CLU9</accession>
<proteinExistence type="predicted"/>
<dbReference type="Gene3D" id="3.50.30.50">
    <property type="entry name" value="Putative cyclase"/>
    <property type="match status" value="1"/>
</dbReference>
<dbReference type="Proteomes" id="UP001163687">
    <property type="component" value="Chromosome"/>
</dbReference>
<dbReference type="EMBL" id="AP025628">
    <property type="protein sequence ID" value="BDG60788.1"/>
    <property type="molecule type" value="Genomic_DNA"/>
</dbReference>
<sequence>MNQFLDLSNVRVLDLSQDFSSNSPAFARYEGPTVKWVKRIAFEGVNAQHISSTIHLSTHLDSPWHFYDPGPDVAGIPVQHLFGPAVVVDLEKMGVGDYDLYGPEHFEAWEKKTGIRIEKGDILLIHTGFHRYYNEQWCPTKCGEAKPDLPRYFLNQPGPKKEFVQWVLDRGIRWIAIDAMSTDHPFDTVVRQVRPDVAETVRKHLGVKDLDEVFPQEWYQMTHTKLFPHGVFHVENIGGEIDEILDQRVWVGCFPFRFRGGEAAWCRMLAFVPAR</sequence>
<protein>
    <submittedName>
        <fullName evidence="1">Cyclase</fullName>
    </submittedName>
</protein>
<dbReference type="GO" id="GO:0004061">
    <property type="term" value="F:arylformamidase activity"/>
    <property type="evidence" value="ECO:0007669"/>
    <property type="project" value="InterPro"/>
</dbReference>
<keyword evidence="2" id="KW-1185">Reference proteome</keyword>
<dbReference type="Pfam" id="PF04199">
    <property type="entry name" value="Cyclase"/>
    <property type="match status" value="1"/>
</dbReference>
<gene>
    <name evidence="1" type="ORF">caldi_18780</name>
</gene>
<dbReference type="SUPFAM" id="SSF102198">
    <property type="entry name" value="Putative cyclase"/>
    <property type="match status" value="1"/>
</dbReference>
<dbReference type="RefSeq" id="WP_264841484.1">
    <property type="nucleotide sequence ID" value="NZ_AP025628.1"/>
</dbReference>
<dbReference type="KEGG" id="cmic:caldi_18780"/>
<dbReference type="PANTHER" id="PTHR31118">
    <property type="entry name" value="CYCLASE-LIKE PROTEIN 2"/>
    <property type="match status" value="1"/>
</dbReference>
<evidence type="ECO:0000313" key="2">
    <source>
        <dbReference type="Proteomes" id="UP001163687"/>
    </source>
</evidence>
<name>A0AA35CLU9_9FIRM</name>
<dbReference type="GO" id="GO:0019441">
    <property type="term" value="P:L-tryptophan catabolic process to kynurenine"/>
    <property type="evidence" value="ECO:0007669"/>
    <property type="project" value="InterPro"/>
</dbReference>
<reference evidence="1" key="1">
    <citation type="submission" date="2022-03" db="EMBL/GenBank/DDBJ databases">
        <title>Complete genome sequence of Caldinitratiruptor microaerophilus.</title>
        <authorList>
            <person name="Mukaiyama R."/>
            <person name="Nishiyama T."/>
            <person name="Ueda K."/>
        </authorList>
    </citation>
    <scope>NUCLEOTIDE SEQUENCE</scope>
    <source>
        <strain evidence="1">JCM 16183</strain>
    </source>
</reference>
<organism evidence="1 2">
    <name type="scientific">Caldinitratiruptor microaerophilus</name>
    <dbReference type="NCBI Taxonomy" id="671077"/>
    <lineage>
        <taxon>Bacteria</taxon>
        <taxon>Bacillati</taxon>
        <taxon>Bacillota</taxon>
        <taxon>Clostridia</taxon>
        <taxon>Eubacteriales</taxon>
        <taxon>Symbiobacteriaceae</taxon>
        <taxon>Caldinitratiruptor</taxon>
    </lineage>
</organism>
<dbReference type="AlphaFoldDB" id="A0AA35CLU9"/>
<dbReference type="InterPro" id="IPR007325">
    <property type="entry name" value="KFase/CYL"/>
</dbReference>
<evidence type="ECO:0000313" key="1">
    <source>
        <dbReference type="EMBL" id="BDG60788.1"/>
    </source>
</evidence>
<dbReference type="PANTHER" id="PTHR31118:SF32">
    <property type="entry name" value="KYNURENINE FORMAMIDASE"/>
    <property type="match status" value="1"/>
</dbReference>
<dbReference type="InterPro" id="IPR037175">
    <property type="entry name" value="KFase_sf"/>
</dbReference>